<proteinExistence type="predicted"/>
<evidence type="ECO:0000313" key="4">
    <source>
        <dbReference type="Proteomes" id="UP001501442"/>
    </source>
</evidence>
<dbReference type="SUPFAM" id="SSF47336">
    <property type="entry name" value="ACP-like"/>
    <property type="match status" value="1"/>
</dbReference>
<dbReference type="CDD" id="cd08860">
    <property type="entry name" value="TcmN_ARO-CYC_like"/>
    <property type="match status" value="1"/>
</dbReference>
<dbReference type="SUPFAM" id="SSF55961">
    <property type="entry name" value="Bet v1-like"/>
    <property type="match status" value="1"/>
</dbReference>
<dbReference type="Gene3D" id="3.30.530.20">
    <property type="match status" value="1"/>
</dbReference>
<evidence type="ECO:0008006" key="5">
    <source>
        <dbReference type="Google" id="ProtNLM"/>
    </source>
</evidence>
<organism evidence="3 4">
    <name type="scientific">Actinoallomurus vinaceus</name>
    <dbReference type="NCBI Taxonomy" id="1080074"/>
    <lineage>
        <taxon>Bacteria</taxon>
        <taxon>Bacillati</taxon>
        <taxon>Actinomycetota</taxon>
        <taxon>Actinomycetes</taxon>
        <taxon>Streptosporangiales</taxon>
        <taxon>Thermomonosporaceae</taxon>
        <taxon>Actinoallomurus</taxon>
    </lineage>
</organism>
<sequence>MTGPDPTHREGIPQMPTTPTLTELGELVRASTGVEIDMGEVERRPTVTFEELDVDSLGLLSVIASLEKQYGVALGVDVEECRTFPDLMTAVEEAVATTAPAAGHTDNAIVINAPFDLVWAMTNDVPSWPTLFSEYAEATVLERRGDTLRFRLSMYPDENGTVWSWVSERTPDRAGRAVTARRVETGPFEYMNIRWTYRDVEGGVEMRWVQDFHMKPDAPVDDAQMTERINLNTTVQMARIREIVEKAARDVRVEVR</sequence>
<feature type="domain" description="Carrier" evidence="1">
    <location>
        <begin position="44"/>
        <end position="89"/>
    </location>
</feature>
<dbReference type="InterPro" id="IPR009081">
    <property type="entry name" value="PP-bd_ACP"/>
</dbReference>
<dbReference type="Pfam" id="PF03364">
    <property type="entry name" value="Polyketide_cyc"/>
    <property type="match status" value="1"/>
</dbReference>
<name>A0ABP8UDW7_9ACTN</name>
<dbReference type="InterPro" id="IPR005031">
    <property type="entry name" value="COQ10_START"/>
</dbReference>
<dbReference type="Gene3D" id="1.10.1200.10">
    <property type="entry name" value="ACP-like"/>
    <property type="match status" value="1"/>
</dbReference>
<accession>A0ABP8UDW7</accession>
<reference evidence="4" key="1">
    <citation type="journal article" date="2019" name="Int. J. Syst. Evol. Microbiol.">
        <title>The Global Catalogue of Microorganisms (GCM) 10K type strain sequencing project: providing services to taxonomists for standard genome sequencing and annotation.</title>
        <authorList>
            <consortium name="The Broad Institute Genomics Platform"/>
            <consortium name="The Broad Institute Genome Sequencing Center for Infectious Disease"/>
            <person name="Wu L."/>
            <person name="Ma J."/>
        </authorList>
    </citation>
    <scope>NUCLEOTIDE SEQUENCE [LARGE SCALE GENOMIC DNA]</scope>
    <source>
        <strain evidence="4">JCM 17939</strain>
    </source>
</reference>
<feature type="domain" description="Coenzyme Q-binding protein COQ10 START" evidence="2">
    <location>
        <begin position="111"/>
        <end position="221"/>
    </location>
</feature>
<gene>
    <name evidence="3" type="ORF">GCM10023196_040310</name>
</gene>
<evidence type="ECO:0000259" key="2">
    <source>
        <dbReference type="Pfam" id="PF03364"/>
    </source>
</evidence>
<comment type="caution">
    <text evidence="3">The sequence shown here is derived from an EMBL/GenBank/DDBJ whole genome shotgun (WGS) entry which is preliminary data.</text>
</comment>
<dbReference type="InterPro" id="IPR036736">
    <property type="entry name" value="ACP-like_sf"/>
</dbReference>
<protein>
    <recommendedName>
        <fullName evidence="5">Cyclase</fullName>
    </recommendedName>
</protein>
<dbReference type="Proteomes" id="UP001501442">
    <property type="component" value="Unassembled WGS sequence"/>
</dbReference>
<evidence type="ECO:0000313" key="3">
    <source>
        <dbReference type="EMBL" id="GAA4627573.1"/>
    </source>
</evidence>
<dbReference type="EMBL" id="BAABHK010000005">
    <property type="protein sequence ID" value="GAA4627573.1"/>
    <property type="molecule type" value="Genomic_DNA"/>
</dbReference>
<dbReference type="Pfam" id="PF00550">
    <property type="entry name" value="PP-binding"/>
    <property type="match status" value="1"/>
</dbReference>
<evidence type="ECO:0000259" key="1">
    <source>
        <dbReference type="Pfam" id="PF00550"/>
    </source>
</evidence>
<keyword evidence="4" id="KW-1185">Reference proteome</keyword>
<dbReference type="InterPro" id="IPR023393">
    <property type="entry name" value="START-like_dom_sf"/>
</dbReference>